<feature type="compositionally biased region" description="Basic and acidic residues" evidence="2">
    <location>
        <begin position="261"/>
        <end position="275"/>
    </location>
</feature>
<evidence type="ECO:0000313" key="6">
    <source>
        <dbReference type="Proteomes" id="UP001166286"/>
    </source>
</evidence>
<organism evidence="5 6">
    <name type="scientific">Cladonia borealis</name>
    <dbReference type="NCBI Taxonomy" id="184061"/>
    <lineage>
        <taxon>Eukaryota</taxon>
        <taxon>Fungi</taxon>
        <taxon>Dikarya</taxon>
        <taxon>Ascomycota</taxon>
        <taxon>Pezizomycotina</taxon>
        <taxon>Lecanoromycetes</taxon>
        <taxon>OSLEUM clade</taxon>
        <taxon>Lecanoromycetidae</taxon>
        <taxon>Lecanorales</taxon>
        <taxon>Lecanorineae</taxon>
        <taxon>Cladoniaceae</taxon>
        <taxon>Cladonia</taxon>
    </lineage>
</organism>
<dbReference type="EMBL" id="JAFEKC020000018">
    <property type="protein sequence ID" value="KAK0509485.1"/>
    <property type="molecule type" value="Genomic_DNA"/>
</dbReference>
<dbReference type="Gene3D" id="3.30.428.10">
    <property type="entry name" value="HIT-like"/>
    <property type="match status" value="1"/>
</dbReference>
<dbReference type="PANTHER" id="PTHR12072">
    <property type="entry name" value="CWF19, CELL CYCLE CONTROL PROTEIN"/>
    <property type="match status" value="1"/>
</dbReference>
<evidence type="ECO:0008006" key="7">
    <source>
        <dbReference type="Google" id="ProtNLM"/>
    </source>
</evidence>
<gene>
    <name evidence="5" type="ORF">JMJ35_007879</name>
</gene>
<evidence type="ECO:0000259" key="3">
    <source>
        <dbReference type="Pfam" id="PF04676"/>
    </source>
</evidence>
<comment type="similarity">
    <text evidence="1">Belongs to the CWF19 family.</text>
</comment>
<evidence type="ECO:0000256" key="1">
    <source>
        <dbReference type="ARBA" id="ARBA00006795"/>
    </source>
</evidence>
<keyword evidence="6" id="KW-1185">Reference proteome</keyword>
<dbReference type="GO" id="GO:0000398">
    <property type="term" value="P:mRNA splicing, via spliceosome"/>
    <property type="evidence" value="ECO:0007669"/>
    <property type="project" value="TreeGrafter"/>
</dbReference>
<comment type="caution">
    <text evidence="5">The sequence shown here is derived from an EMBL/GenBank/DDBJ whole genome shotgun (WGS) entry which is preliminary data.</text>
</comment>
<feature type="compositionally biased region" description="Basic residues" evidence="2">
    <location>
        <begin position="23"/>
        <end position="39"/>
    </location>
</feature>
<feature type="region of interest" description="Disordered" evidence="2">
    <location>
        <begin position="1"/>
        <end position="113"/>
    </location>
</feature>
<name>A0AA39QUL8_9LECA</name>
<proteinExistence type="inferred from homology"/>
<dbReference type="AlphaFoldDB" id="A0AA39QUL8"/>
<feature type="compositionally biased region" description="Basic and acidic residues" evidence="2">
    <location>
        <begin position="1"/>
        <end position="22"/>
    </location>
</feature>
<dbReference type="Pfam" id="PF04676">
    <property type="entry name" value="CwfJ_C_2"/>
    <property type="match status" value="1"/>
</dbReference>
<dbReference type="InterPro" id="IPR036265">
    <property type="entry name" value="HIT-like_sf"/>
</dbReference>
<feature type="domain" description="Cwf19-like protein C-terminal" evidence="3">
    <location>
        <begin position="573"/>
        <end position="676"/>
    </location>
</feature>
<sequence>MTLEDFERSLLEEKQHEDEVKPRSGHKARRRHHTHRKHHQEGEDHHRHKRRRYSSREKEDRSHRRGANSPVECTSNGSLQGEDATPFATDGVAHTSSPNVQIQRDSWMEQPSGLDIDYTQKGAEQISKPIETRSKKADFELKIHENELNKHHLQNLADGKELPEQLTDEPSQHEVGYQFGDSGSQWRMTKLKGVYRRGEETGRPVDDVAEEHFGDLRAFDDAREEQIELDRRSTYGEGYVGKEKPSGELFEERKLKLGLRRDKSSPTNDHFRDADLPGEVKAGEPATNAPLDQTALNRLKAQMLKAKIRGSSDAAALEARYNNAMADPHNHKQSDVVVLGAMDNRMLAGSRKGEVTRIDNKRGRERGLVEENEDMSIEDMVKQERRMRNQAGGDGQRFAERIAKDAKFDNDLDYMDENANKLAKRVQKSEVNLRNIAIADFQKMNRILDNCPLCHHEDTDTPPIAPVVSLATRVYLTLPTEPEISDGGACIIPVQHRCNLLECDDDEWEEIRNFMKSLTRMYHDQGRDVIFYENAAVPQKKKHAGMEVVPLPYSLGETAPAFFKEAILTADEEWTQHKKIIDTLLKAKQGAGKLAFRRTIAKEMPYFHVWFEIDGGLGHIVEDANRWPKGDLFAREIIGGMLDVAPDVIKRQGRWNKGSDRRVDEFRRRWNKFDWTRVLTNA</sequence>
<accession>A0AA39QUL8</accession>
<dbReference type="InterPro" id="IPR006768">
    <property type="entry name" value="Cwf19-like_C_dom-1"/>
</dbReference>
<dbReference type="InterPro" id="IPR006767">
    <property type="entry name" value="Cwf19-like_C_dom-2"/>
</dbReference>
<protein>
    <recommendedName>
        <fullName evidence="7">Cell cycle control protein</fullName>
    </recommendedName>
</protein>
<dbReference type="Proteomes" id="UP001166286">
    <property type="component" value="Unassembled WGS sequence"/>
</dbReference>
<dbReference type="PANTHER" id="PTHR12072:SF5">
    <property type="entry name" value="CWF19-LIKE PROTEIN 2"/>
    <property type="match status" value="1"/>
</dbReference>
<feature type="domain" description="Cwf19-like C-terminal" evidence="4">
    <location>
        <begin position="441"/>
        <end position="564"/>
    </location>
</feature>
<dbReference type="Pfam" id="PF04677">
    <property type="entry name" value="CwfJ_C_1"/>
    <property type="match status" value="1"/>
</dbReference>
<feature type="compositionally biased region" description="Polar residues" evidence="2">
    <location>
        <begin position="94"/>
        <end position="104"/>
    </location>
</feature>
<evidence type="ECO:0000313" key="5">
    <source>
        <dbReference type="EMBL" id="KAK0509485.1"/>
    </source>
</evidence>
<dbReference type="GO" id="GO:0071014">
    <property type="term" value="C:post-mRNA release spliceosomal complex"/>
    <property type="evidence" value="ECO:0007669"/>
    <property type="project" value="TreeGrafter"/>
</dbReference>
<evidence type="ECO:0000256" key="2">
    <source>
        <dbReference type="SAM" id="MobiDB-lite"/>
    </source>
</evidence>
<dbReference type="InterPro" id="IPR040194">
    <property type="entry name" value="Cwf19-like"/>
</dbReference>
<reference evidence="5" key="1">
    <citation type="submission" date="2023-03" db="EMBL/GenBank/DDBJ databases">
        <title>Complete genome of Cladonia borealis.</title>
        <authorList>
            <person name="Park H."/>
        </authorList>
    </citation>
    <scope>NUCLEOTIDE SEQUENCE</scope>
    <source>
        <strain evidence="5">ANT050790</strain>
    </source>
</reference>
<feature type="region of interest" description="Disordered" evidence="2">
    <location>
        <begin position="261"/>
        <end position="287"/>
    </location>
</feature>
<evidence type="ECO:0000259" key="4">
    <source>
        <dbReference type="Pfam" id="PF04677"/>
    </source>
</evidence>